<evidence type="ECO:0000313" key="2">
    <source>
        <dbReference type="EMBL" id="RPB08456.1"/>
    </source>
</evidence>
<dbReference type="InParanoid" id="A0A3N4KD69"/>
<dbReference type="InterPro" id="IPR029058">
    <property type="entry name" value="AB_hydrolase_fold"/>
</dbReference>
<dbReference type="EMBL" id="ML119163">
    <property type="protein sequence ID" value="RPB08456.1"/>
    <property type="molecule type" value="Genomic_DNA"/>
</dbReference>
<dbReference type="InterPro" id="IPR018712">
    <property type="entry name" value="Tle1-like_cat"/>
</dbReference>
<protein>
    <recommendedName>
        <fullName evidence="1">T6SS Phospholipase effector Tle1-like catalytic domain-containing protein</fullName>
    </recommendedName>
</protein>
<organism evidence="2 3">
    <name type="scientific">Morchella conica CCBAS932</name>
    <dbReference type="NCBI Taxonomy" id="1392247"/>
    <lineage>
        <taxon>Eukaryota</taxon>
        <taxon>Fungi</taxon>
        <taxon>Dikarya</taxon>
        <taxon>Ascomycota</taxon>
        <taxon>Pezizomycotina</taxon>
        <taxon>Pezizomycetes</taxon>
        <taxon>Pezizales</taxon>
        <taxon>Morchellaceae</taxon>
        <taxon>Morchella</taxon>
    </lineage>
</organism>
<accession>A0A3N4KD69</accession>
<dbReference type="OrthoDB" id="3057168at2759"/>
<dbReference type="Pfam" id="PF09994">
    <property type="entry name" value="T6SS_Tle1-like_cat"/>
    <property type="match status" value="1"/>
</dbReference>
<dbReference type="Proteomes" id="UP000277580">
    <property type="component" value="Unassembled WGS sequence"/>
</dbReference>
<dbReference type="PANTHER" id="PTHR33840">
    <property type="match status" value="1"/>
</dbReference>
<gene>
    <name evidence="2" type="ORF">P167DRAFT_539259</name>
</gene>
<evidence type="ECO:0000259" key="1">
    <source>
        <dbReference type="Pfam" id="PF09994"/>
    </source>
</evidence>
<sequence>MIPSLPRSTSYSSDSDFLKYDGLRAHLKLQNIDFVTENDIHAKKKKKFKKYKRIVICCDGTWQRSDGAEKAPPSNVTRLSRAIKSYSKHDKVQQIVYYMRGVGTSGKLDKVLGGGTGVGLDDNIRTVYGFLAHNYHKHDEIFLIGFSRGAYTARSVCGLISAIGVLTKKGMNDFSEVWRAYTRNEYTPEKIQELWAKGEKYVIPVRKVCIKAIGCWDTVGALGVPSIEIKLPFIGKKRVTTVDTGHKQIGFHDVGLSEVVENAFHALAIDEHRGPFTPTLWKKPVGSKTNLKQVWFPGVHTNIGGGYENQEIADVTLGWMIQQLSPFLEFSRTNLIEILQNDVHDELTGLKDPMLQWAGGKIENSADNLLMWLMSGVHRSPGAYLDEEDEKQGMCTHESMHRSVSIRYRMDPSWRPAALRGWSYDEIEGRWDHLDGRSLKEDSLEAAERFLAGKWVMENMCYEKWSPNWSRWR</sequence>
<feature type="domain" description="T6SS Phospholipase effector Tle1-like catalytic" evidence="1">
    <location>
        <begin position="52"/>
        <end position="323"/>
    </location>
</feature>
<dbReference type="PANTHER" id="PTHR33840:SF1">
    <property type="entry name" value="TLE1 PHOSPHOLIPASE DOMAIN-CONTAINING PROTEIN"/>
    <property type="match status" value="1"/>
</dbReference>
<dbReference type="SUPFAM" id="SSF53474">
    <property type="entry name" value="alpha/beta-Hydrolases"/>
    <property type="match status" value="1"/>
</dbReference>
<proteinExistence type="predicted"/>
<name>A0A3N4KD69_9PEZI</name>
<dbReference type="STRING" id="1392247.A0A3N4KD69"/>
<reference evidence="2 3" key="1">
    <citation type="journal article" date="2018" name="Nat. Ecol. Evol.">
        <title>Pezizomycetes genomes reveal the molecular basis of ectomycorrhizal truffle lifestyle.</title>
        <authorList>
            <person name="Murat C."/>
            <person name="Payen T."/>
            <person name="Noel B."/>
            <person name="Kuo A."/>
            <person name="Morin E."/>
            <person name="Chen J."/>
            <person name="Kohler A."/>
            <person name="Krizsan K."/>
            <person name="Balestrini R."/>
            <person name="Da Silva C."/>
            <person name="Montanini B."/>
            <person name="Hainaut M."/>
            <person name="Levati E."/>
            <person name="Barry K.W."/>
            <person name="Belfiori B."/>
            <person name="Cichocki N."/>
            <person name="Clum A."/>
            <person name="Dockter R.B."/>
            <person name="Fauchery L."/>
            <person name="Guy J."/>
            <person name="Iotti M."/>
            <person name="Le Tacon F."/>
            <person name="Lindquist E.A."/>
            <person name="Lipzen A."/>
            <person name="Malagnac F."/>
            <person name="Mello A."/>
            <person name="Molinier V."/>
            <person name="Miyauchi S."/>
            <person name="Poulain J."/>
            <person name="Riccioni C."/>
            <person name="Rubini A."/>
            <person name="Sitrit Y."/>
            <person name="Splivallo R."/>
            <person name="Traeger S."/>
            <person name="Wang M."/>
            <person name="Zifcakova L."/>
            <person name="Wipf D."/>
            <person name="Zambonelli A."/>
            <person name="Paolocci F."/>
            <person name="Nowrousian M."/>
            <person name="Ottonello S."/>
            <person name="Baldrian P."/>
            <person name="Spatafora J.W."/>
            <person name="Henrissat B."/>
            <person name="Nagy L.G."/>
            <person name="Aury J.M."/>
            <person name="Wincker P."/>
            <person name="Grigoriev I.V."/>
            <person name="Bonfante P."/>
            <person name="Martin F.M."/>
        </authorList>
    </citation>
    <scope>NUCLEOTIDE SEQUENCE [LARGE SCALE GENOMIC DNA]</scope>
    <source>
        <strain evidence="2 3">CCBAS932</strain>
    </source>
</reference>
<evidence type="ECO:0000313" key="3">
    <source>
        <dbReference type="Proteomes" id="UP000277580"/>
    </source>
</evidence>
<keyword evidence="3" id="KW-1185">Reference proteome</keyword>
<dbReference type="AlphaFoldDB" id="A0A3N4KD69"/>